<gene>
    <name evidence="2" type="ORF">AYI70_g4212</name>
</gene>
<keyword evidence="3" id="KW-1185">Reference proteome</keyword>
<protein>
    <recommendedName>
        <fullName evidence="4">WD repeat-containing protein</fullName>
    </recommendedName>
</protein>
<dbReference type="SUPFAM" id="SSF50978">
    <property type="entry name" value="WD40 repeat-like"/>
    <property type="match status" value="1"/>
</dbReference>
<dbReference type="InterPro" id="IPR036322">
    <property type="entry name" value="WD40_repeat_dom_sf"/>
</dbReference>
<keyword evidence="1" id="KW-0853">WD repeat</keyword>
<accession>A0A1R1Y0P4</accession>
<evidence type="ECO:0008006" key="4">
    <source>
        <dbReference type="Google" id="ProtNLM"/>
    </source>
</evidence>
<sequence length="757" mass="84864">MGIGTIHETFTDFKYNWVYCASLTHGAAIKASLRPKKLGKISNLRSDVYFSNGNNRNLRNNNDNLFEQIGNIDNLANMTFNPMSSSRMQTVKICYIKLNSTYANKSENINPSFKSQPLCDTSNSGDGMNKTNDPTYNIEHLAIIWGGHYEGRVSVQYLNRLNGLSKLFVLMDKRFWHNGCVTSLTIFEQMRIYQTEILDESSCKITQPPNFHLTNVIISGGSDSTVKFWNAESVFSNNNGYVFIIDTQNCEIFNSADSMSINSSAFQFQITVNNGIKVSSFTSNYTPVIIHPSQLYNTSTSNKSSSNINSSSSITHILTNPNLKTILVASVISTLQKNEINLSSSNTNDNKNASANFIGRLNKVSMDSGQVIASYYWEGFHPITSIVWDFNNNLSAAKKSSEVILAGDVTGNIFLWGKGDGFDTPNSYTSTNKSYISNEANTDLKYTHPDSFIMNAHFTPIDYEFPVIKGISNSETPEDLSASKNLSKLTKTDYTEKYSNLVVPIFKEYCLPSNINTSFFQGIENGSGILNRHDAIARHISEMHPLYCSLASQVSSNYEFIVISSGTHLVFLSCGSAIFASLGPIFGVKNQAREFESESDLKEGYDSMNHSYIQKPSKLIPRVIAANKSRPFYSELNNGNKKNQKPKTLRNQENLETRKDISLNIELEIDNHMVESSVAREQRIADSEARNYLQSEYIQPLRDLDLDDEEIVKYAEFLSSSDVQNVNDSTQNNDFVVDGLNDEEMLEYALFLSKSNN</sequence>
<evidence type="ECO:0000256" key="1">
    <source>
        <dbReference type="PROSITE-ProRule" id="PRU00221"/>
    </source>
</evidence>
<name>A0A1R1Y0P4_9FUNG</name>
<feature type="repeat" description="WD" evidence="1">
    <location>
        <begin position="215"/>
        <end position="233"/>
    </location>
</feature>
<evidence type="ECO:0000313" key="2">
    <source>
        <dbReference type="EMBL" id="OMJ20276.1"/>
    </source>
</evidence>
<comment type="caution">
    <text evidence="2">The sequence shown here is derived from an EMBL/GenBank/DDBJ whole genome shotgun (WGS) entry which is preliminary data.</text>
</comment>
<evidence type="ECO:0000313" key="3">
    <source>
        <dbReference type="Proteomes" id="UP000187283"/>
    </source>
</evidence>
<dbReference type="STRING" id="133412.A0A1R1Y0P4"/>
<proteinExistence type="predicted"/>
<dbReference type="OrthoDB" id="5598081at2759"/>
<dbReference type="InterPro" id="IPR001680">
    <property type="entry name" value="WD40_rpt"/>
</dbReference>
<dbReference type="AlphaFoldDB" id="A0A1R1Y0P4"/>
<dbReference type="EMBL" id="LSSN01001282">
    <property type="protein sequence ID" value="OMJ20276.1"/>
    <property type="molecule type" value="Genomic_DNA"/>
</dbReference>
<dbReference type="Proteomes" id="UP000187283">
    <property type="component" value="Unassembled WGS sequence"/>
</dbReference>
<dbReference type="PROSITE" id="PS50082">
    <property type="entry name" value="WD_REPEATS_2"/>
    <property type="match status" value="1"/>
</dbReference>
<organism evidence="2 3">
    <name type="scientific">Smittium culicis</name>
    <dbReference type="NCBI Taxonomy" id="133412"/>
    <lineage>
        <taxon>Eukaryota</taxon>
        <taxon>Fungi</taxon>
        <taxon>Fungi incertae sedis</taxon>
        <taxon>Zoopagomycota</taxon>
        <taxon>Kickxellomycotina</taxon>
        <taxon>Harpellomycetes</taxon>
        <taxon>Harpellales</taxon>
        <taxon>Legeriomycetaceae</taxon>
        <taxon>Smittium</taxon>
    </lineage>
</organism>
<reference evidence="2 3" key="1">
    <citation type="submission" date="2017-01" db="EMBL/GenBank/DDBJ databases">
        <authorList>
            <person name="Mah S.A."/>
            <person name="Swanson W.J."/>
            <person name="Moy G.W."/>
            <person name="Vacquier V.D."/>
        </authorList>
    </citation>
    <scope>NUCLEOTIDE SEQUENCE [LARGE SCALE GENOMIC DNA]</scope>
    <source>
        <strain evidence="2 3">GSMNP</strain>
    </source>
</reference>